<dbReference type="STRING" id="1035195.HMPREF9997_02144"/>
<feature type="domain" description="CHY-type" evidence="4">
    <location>
        <begin position="15"/>
        <end position="93"/>
    </location>
</feature>
<evidence type="ECO:0000313" key="6">
    <source>
        <dbReference type="Proteomes" id="UP000010445"/>
    </source>
</evidence>
<sequence>MAPAPSPRPAIHGVDVDPYGRCCHYRSSVDVIANRCATCNAWWACYQCHEQCADHPFGTVSVDADNTILCGVCGITMGYVLYARTHSCPHCGHGFNPGCALHKELYFHT</sequence>
<comment type="caution">
    <text evidence="5">The sequence shown here is derived from an EMBL/GenBank/DDBJ whole genome shotgun (WGS) entry which is preliminary data.</text>
</comment>
<dbReference type="InterPro" id="IPR016694">
    <property type="entry name" value="UCP017292"/>
</dbReference>
<dbReference type="PIRSF" id="PIRSF017292">
    <property type="entry name" value="UCP017292_Znf_CHY"/>
    <property type="match status" value="1"/>
</dbReference>
<name>L1MCF1_9CORY</name>
<evidence type="ECO:0000313" key="5">
    <source>
        <dbReference type="EMBL" id="EKX88918.1"/>
    </source>
</evidence>
<dbReference type="eggNOG" id="COG4357">
    <property type="taxonomic scope" value="Bacteria"/>
</dbReference>
<protein>
    <submittedName>
        <fullName evidence="5">CHY zinc finger</fullName>
    </submittedName>
</protein>
<dbReference type="GO" id="GO:0008270">
    <property type="term" value="F:zinc ion binding"/>
    <property type="evidence" value="ECO:0007669"/>
    <property type="project" value="UniProtKB-KW"/>
</dbReference>
<keyword evidence="6" id="KW-1185">Reference proteome</keyword>
<dbReference type="InterPro" id="IPR037274">
    <property type="entry name" value="Znf_CHY_sf"/>
</dbReference>
<dbReference type="Pfam" id="PF05495">
    <property type="entry name" value="zf-CHY"/>
    <property type="match status" value="1"/>
</dbReference>
<dbReference type="EMBL" id="AMEM01000034">
    <property type="protein sequence ID" value="EKX88918.1"/>
    <property type="molecule type" value="Genomic_DNA"/>
</dbReference>
<accession>L1MCF1</accession>
<proteinExistence type="predicted"/>
<dbReference type="SUPFAM" id="SSF161219">
    <property type="entry name" value="CHY zinc finger-like"/>
    <property type="match status" value="1"/>
</dbReference>
<organism evidence="5 6">
    <name type="scientific">Corynebacterium durum F0235</name>
    <dbReference type="NCBI Taxonomy" id="1035195"/>
    <lineage>
        <taxon>Bacteria</taxon>
        <taxon>Bacillati</taxon>
        <taxon>Actinomycetota</taxon>
        <taxon>Actinomycetes</taxon>
        <taxon>Mycobacteriales</taxon>
        <taxon>Corynebacteriaceae</taxon>
        <taxon>Corynebacterium</taxon>
    </lineage>
</organism>
<dbReference type="AlphaFoldDB" id="L1MCF1"/>
<dbReference type="PROSITE" id="PS51266">
    <property type="entry name" value="ZF_CHY"/>
    <property type="match status" value="1"/>
</dbReference>
<keyword evidence="2" id="KW-0863">Zinc-finger</keyword>
<evidence type="ECO:0000256" key="1">
    <source>
        <dbReference type="ARBA" id="ARBA00022723"/>
    </source>
</evidence>
<dbReference type="HOGENOM" id="CLU_143932_0_0_11"/>
<evidence type="ECO:0000256" key="2">
    <source>
        <dbReference type="ARBA" id="ARBA00022771"/>
    </source>
</evidence>
<gene>
    <name evidence="5" type="ORF">HMPREF9997_02144</name>
</gene>
<keyword evidence="3" id="KW-0862">Zinc</keyword>
<evidence type="ECO:0000256" key="3">
    <source>
        <dbReference type="ARBA" id="ARBA00022833"/>
    </source>
</evidence>
<reference evidence="5 6" key="1">
    <citation type="submission" date="2012-05" db="EMBL/GenBank/DDBJ databases">
        <authorList>
            <person name="Weinstock G."/>
            <person name="Sodergren E."/>
            <person name="Lobos E.A."/>
            <person name="Fulton L."/>
            <person name="Fulton R."/>
            <person name="Courtney L."/>
            <person name="Fronick C."/>
            <person name="O'Laughlin M."/>
            <person name="Godfrey J."/>
            <person name="Wilson R.M."/>
            <person name="Miner T."/>
            <person name="Farmer C."/>
            <person name="Delehaunty K."/>
            <person name="Cordes M."/>
            <person name="Minx P."/>
            <person name="Tomlinson C."/>
            <person name="Chen J."/>
            <person name="Wollam A."/>
            <person name="Pepin K.H."/>
            <person name="Bhonagiri V."/>
            <person name="Zhang X."/>
            <person name="Suruliraj S."/>
            <person name="Warren W."/>
            <person name="Mitreva M."/>
            <person name="Mardis E.R."/>
            <person name="Wilson R.K."/>
        </authorList>
    </citation>
    <scope>NUCLEOTIDE SEQUENCE [LARGE SCALE GENOMIC DNA]</scope>
    <source>
        <strain evidence="5 6">F0235</strain>
    </source>
</reference>
<dbReference type="InterPro" id="IPR008913">
    <property type="entry name" value="Znf_CHY"/>
</dbReference>
<keyword evidence="1" id="KW-0479">Metal-binding</keyword>
<dbReference type="Proteomes" id="UP000010445">
    <property type="component" value="Unassembled WGS sequence"/>
</dbReference>
<evidence type="ECO:0000259" key="4">
    <source>
        <dbReference type="PROSITE" id="PS51266"/>
    </source>
</evidence>